<reference evidence="1 2" key="1">
    <citation type="submission" date="2016-10" db="EMBL/GenBank/DDBJ databases">
        <title>Properties of three new Bordetella phage species from family Siphoviridae.</title>
        <authorList>
            <person name="Knezevic P."/>
            <person name="Petrovic Fabijan A."/>
            <person name="Doffkay Z."/>
            <person name="Rakhely G."/>
        </authorList>
    </citation>
    <scope>NUCLEOTIDE SEQUENCE [LARGE SCALE GENOMIC DNA]</scope>
</reference>
<dbReference type="RefSeq" id="YP_009794154.1">
    <property type="nucleotide sequence ID" value="NC_047879.1"/>
</dbReference>
<dbReference type="KEGG" id="vg:54984406"/>
<evidence type="ECO:0000313" key="1">
    <source>
        <dbReference type="EMBL" id="APL99198.1"/>
    </source>
</evidence>
<accession>A0A2D0W959</accession>
<sequence>MLYMLALSQSAGGVQVVNDRRAVVLKLPDNTAPEDALGVARGLAAAADPTNAPAWAGALGGFMSNDSLDLLDGILWLNVNPETPPTLDGDPDEGGGDLPATSAIVADGQAITTDVNGQPRTLTPTVADNEITGLETAATVAVVADAGTVPVQNSAGAAIGTGTLAVAGRAVTSARLPATIAGVANSAAVPVLPASGSTSLASATAAVAAGALSGVRLPATAGVVTNGQTLAVTGGTVTLTVAANAVTAEFTPE</sequence>
<name>A0A2D0W959_9CAUD</name>
<keyword evidence="2" id="KW-1185">Reference proteome</keyword>
<proteinExistence type="predicted"/>
<evidence type="ECO:0000313" key="2">
    <source>
        <dbReference type="Proteomes" id="UP000240508"/>
    </source>
</evidence>
<organism evidence="1 2">
    <name type="scientific">Bordetella phage MW2</name>
    <dbReference type="NCBI Taxonomy" id="1916126"/>
    <lineage>
        <taxon>Viruses</taxon>
        <taxon>Duplodnaviria</taxon>
        <taxon>Heunggongvirae</taxon>
        <taxon>Uroviricota</taxon>
        <taxon>Caudoviricetes</taxon>
        <taxon>Mesyanzhinovviridae</taxon>
        <taxon>Rabinowitzvirinae</taxon>
        <taxon>Vojvodinavirus</taxon>
        <taxon>Vojvodinavirus MW2</taxon>
        <taxon>Bordetella virus MW2</taxon>
    </lineage>
</organism>
<dbReference type="EMBL" id="KY000218">
    <property type="protein sequence ID" value="APL99198.1"/>
    <property type="molecule type" value="Genomic_DNA"/>
</dbReference>
<protein>
    <submittedName>
        <fullName evidence="1">Uncharacterized protein</fullName>
    </submittedName>
</protein>
<dbReference type="GeneID" id="54984406"/>
<dbReference type="Proteomes" id="UP000240508">
    <property type="component" value="Segment"/>
</dbReference>